<dbReference type="Proteomes" id="UP001500908">
    <property type="component" value="Unassembled WGS sequence"/>
</dbReference>
<evidence type="ECO:0000256" key="1">
    <source>
        <dbReference type="SAM" id="MobiDB-lite"/>
    </source>
</evidence>
<sequence length="155" mass="16372">MGGFPSFVPRSLRDLGSLRWAGVEVGRIPHEGAVAGVGVAAQRLVGPSATTLTGIAAYRRIPRRSGAVVVGAFWVMRERAAAGPVKRVLGRSIIARDRDIPCGSDVSSPLGCPSFPLTPSHSAPSSCRDRAAIEARANEEHPPQPPHPSRPNNRT</sequence>
<proteinExistence type="predicted"/>
<feature type="compositionally biased region" description="Basic and acidic residues" evidence="1">
    <location>
        <begin position="127"/>
        <end position="142"/>
    </location>
</feature>
<evidence type="ECO:0000313" key="2">
    <source>
        <dbReference type="EMBL" id="GAA3751774.1"/>
    </source>
</evidence>
<protein>
    <submittedName>
        <fullName evidence="2">Uncharacterized protein</fullName>
    </submittedName>
</protein>
<dbReference type="EMBL" id="BAABDD010000016">
    <property type="protein sequence ID" value="GAA3751774.1"/>
    <property type="molecule type" value="Genomic_DNA"/>
</dbReference>
<keyword evidence="3" id="KW-1185">Reference proteome</keyword>
<organism evidence="2 3">
    <name type="scientific">Salinactinospora qingdaonensis</name>
    <dbReference type="NCBI Taxonomy" id="702744"/>
    <lineage>
        <taxon>Bacteria</taxon>
        <taxon>Bacillati</taxon>
        <taxon>Actinomycetota</taxon>
        <taxon>Actinomycetes</taxon>
        <taxon>Streptosporangiales</taxon>
        <taxon>Nocardiopsidaceae</taxon>
        <taxon>Salinactinospora</taxon>
    </lineage>
</organism>
<accession>A0ABP7G1R9</accession>
<reference evidence="3" key="1">
    <citation type="journal article" date="2019" name="Int. J. Syst. Evol. Microbiol.">
        <title>The Global Catalogue of Microorganisms (GCM) 10K type strain sequencing project: providing services to taxonomists for standard genome sequencing and annotation.</title>
        <authorList>
            <consortium name="The Broad Institute Genomics Platform"/>
            <consortium name="The Broad Institute Genome Sequencing Center for Infectious Disease"/>
            <person name="Wu L."/>
            <person name="Ma J."/>
        </authorList>
    </citation>
    <scope>NUCLEOTIDE SEQUENCE [LARGE SCALE GENOMIC DNA]</scope>
    <source>
        <strain evidence="3">JCM 17137</strain>
    </source>
</reference>
<name>A0ABP7G1R9_9ACTN</name>
<gene>
    <name evidence="2" type="ORF">GCM10022402_33530</name>
</gene>
<comment type="caution">
    <text evidence="2">The sequence shown here is derived from an EMBL/GenBank/DDBJ whole genome shotgun (WGS) entry which is preliminary data.</text>
</comment>
<evidence type="ECO:0000313" key="3">
    <source>
        <dbReference type="Proteomes" id="UP001500908"/>
    </source>
</evidence>
<feature type="region of interest" description="Disordered" evidence="1">
    <location>
        <begin position="111"/>
        <end position="155"/>
    </location>
</feature>